<accession>A0AAD9N598</accession>
<evidence type="ECO:0000256" key="2">
    <source>
        <dbReference type="ARBA" id="ARBA00007770"/>
    </source>
</evidence>
<name>A0AAD9N598_9ANNE</name>
<proteinExistence type="inferred from homology"/>
<evidence type="ECO:0000256" key="4">
    <source>
        <dbReference type="ARBA" id="ARBA00023125"/>
    </source>
</evidence>
<protein>
    <recommendedName>
        <fullName evidence="8">Transcription factor AP-2 C-terminal domain-containing protein</fullName>
    </recommendedName>
</protein>
<dbReference type="GO" id="GO:0005634">
    <property type="term" value="C:nucleus"/>
    <property type="evidence" value="ECO:0007669"/>
    <property type="project" value="UniProtKB-SubCell"/>
</dbReference>
<feature type="domain" description="Transcription factor AP-2 C-terminal" evidence="8">
    <location>
        <begin position="68"/>
        <end position="113"/>
    </location>
</feature>
<evidence type="ECO:0000256" key="7">
    <source>
        <dbReference type="SAM" id="MobiDB-lite"/>
    </source>
</evidence>
<dbReference type="PANTHER" id="PTHR10812:SF17">
    <property type="entry name" value="TRANSCRIPTION FACTOR AP-2, ISOFORM D"/>
    <property type="match status" value="1"/>
</dbReference>
<keyword evidence="4" id="KW-0238">DNA-binding</keyword>
<evidence type="ECO:0000313" key="9">
    <source>
        <dbReference type="EMBL" id="KAK2155948.1"/>
    </source>
</evidence>
<dbReference type="AlphaFoldDB" id="A0AAD9N598"/>
<comment type="caution">
    <text evidence="9">The sequence shown here is derived from an EMBL/GenBank/DDBJ whole genome shotgun (WGS) entry which is preliminary data.</text>
</comment>
<dbReference type="Pfam" id="PF03299">
    <property type="entry name" value="TF_AP-2"/>
    <property type="match status" value="3"/>
</dbReference>
<feature type="domain" description="Transcription factor AP-2 C-terminal" evidence="8">
    <location>
        <begin position="181"/>
        <end position="268"/>
    </location>
</feature>
<keyword evidence="5" id="KW-0804">Transcription</keyword>
<dbReference type="GO" id="GO:0000977">
    <property type="term" value="F:RNA polymerase II transcription regulatory region sequence-specific DNA binding"/>
    <property type="evidence" value="ECO:0007669"/>
    <property type="project" value="TreeGrafter"/>
</dbReference>
<dbReference type="EMBL" id="JAODUP010000226">
    <property type="protein sequence ID" value="KAK2155948.1"/>
    <property type="molecule type" value="Genomic_DNA"/>
</dbReference>
<dbReference type="PRINTS" id="PR01748">
    <property type="entry name" value="AP2TNSCPFCT"/>
</dbReference>
<dbReference type="GO" id="GO:0042127">
    <property type="term" value="P:regulation of cell population proliferation"/>
    <property type="evidence" value="ECO:0007669"/>
    <property type="project" value="TreeGrafter"/>
</dbReference>
<dbReference type="InterPro" id="IPR013854">
    <property type="entry name" value="TF_AP2_C"/>
</dbReference>
<reference evidence="9" key="1">
    <citation type="journal article" date="2023" name="Mol. Biol. Evol.">
        <title>Third-Generation Sequencing Reveals the Adaptive Role of the Epigenome in Three Deep-Sea Polychaetes.</title>
        <authorList>
            <person name="Perez M."/>
            <person name="Aroh O."/>
            <person name="Sun Y."/>
            <person name="Lan Y."/>
            <person name="Juniper S.K."/>
            <person name="Young C.R."/>
            <person name="Angers B."/>
            <person name="Qian P.Y."/>
        </authorList>
    </citation>
    <scope>NUCLEOTIDE SEQUENCE</scope>
    <source>
        <strain evidence="9">P08H-3</strain>
    </source>
</reference>
<keyword evidence="6" id="KW-0539">Nucleus</keyword>
<keyword evidence="3" id="KW-0805">Transcription regulation</keyword>
<evidence type="ECO:0000313" key="10">
    <source>
        <dbReference type="Proteomes" id="UP001208570"/>
    </source>
</evidence>
<dbReference type="InterPro" id="IPR004979">
    <property type="entry name" value="TF_AP2"/>
</dbReference>
<evidence type="ECO:0000259" key="8">
    <source>
        <dbReference type="Pfam" id="PF03299"/>
    </source>
</evidence>
<dbReference type="PANTHER" id="PTHR10812">
    <property type="entry name" value="TRANSCRIPTION FACTOR AP-2"/>
    <property type="match status" value="1"/>
</dbReference>
<comment type="subcellular location">
    <subcellularLocation>
        <location evidence="1">Nucleus</location>
    </subcellularLocation>
</comment>
<gene>
    <name evidence="9" type="ORF">LSH36_226g04021</name>
</gene>
<feature type="domain" description="Transcription factor AP-2 C-terminal" evidence="8">
    <location>
        <begin position="336"/>
        <end position="402"/>
    </location>
</feature>
<comment type="similarity">
    <text evidence="2">Belongs to the AP-2 family.</text>
</comment>
<dbReference type="GO" id="GO:0000981">
    <property type="term" value="F:DNA-binding transcription factor activity, RNA polymerase II-specific"/>
    <property type="evidence" value="ECO:0007669"/>
    <property type="project" value="TreeGrafter"/>
</dbReference>
<dbReference type="Proteomes" id="UP001208570">
    <property type="component" value="Unassembled WGS sequence"/>
</dbReference>
<evidence type="ECO:0000256" key="1">
    <source>
        <dbReference type="ARBA" id="ARBA00004123"/>
    </source>
</evidence>
<evidence type="ECO:0000256" key="5">
    <source>
        <dbReference type="ARBA" id="ARBA00023163"/>
    </source>
</evidence>
<sequence>MRFSYRNWALVLWPELLDPEDESGPVEETANYISGEHNSVIKRAGFRKTDGGKDMLLTGGVAAPSDVFCSVPGRLSLLSSTSKYKVTVAEVQRRLSPPECLNASLLGGVLRRKAKFPPLARQKPVVIEWLEFYQLEIERKNTQKTRAQPQERDSQTMVSNRWLIRRKIEHPMAGSQVNKPQAKSKNGGRALRDKLEKIGLSLPAGRRKAATVTLLTSLVEGEAVRLARDFGYLCETEFPARQAAEYVSRQHSDPSELSHRKQMVLAANYWSPFSTCPLSRRQRIELRMAPRNTRHTNIVKGLIMSRAGAKLHVIHRPGSSHIDISLLPRDRRREHRHVQEIMKEFLDLMNQDRSPLGNTRPQVILDPSIQRHLTHFSLMTHGFGSPAMVATMTSVQNYLTEMLKILDKNYSSVQNSSNLSNSGSQLDTNSNKSKTNDIKEDRK</sequence>
<feature type="compositionally biased region" description="Basic and acidic residues" evidence="7">
    <location>
        <begin position="434"/>
        <end position="443"/>
    </location>
</feature>
<evidence type="ECO:0000256" key="6">
    <source>
        <dbReference type="ARBA" id="ARBA00023242"/>
    </source>
</evidence>
<feature type="region of interest" description="Disordered" evidence="7">
    <location>
        <begin position="413"/>
        <end position="443"/>
    </location>
</feature>
<keyword evidence="10" id="KW-1185">Reference proteome</keyword>
<evidence type="ECO:0000256" key="3">
    <source>
        <dbReference type="ARBA" id="ARBA00023015"/>
    </source>
</evidence>
<organism evidence="9 10">
    <name type="scientific">Paralvinella palmiformis</name>
    <dbReference type="NCBI Taxonomy" id="53620"/>
    <lineage>
        <taxon>Eukaryota</taxon>
        <taxon>Metazoa</taxon>
        <taxon>Spiralia</taxon>
        <taxon>Lophotrochozoa</taxon>
        <taxon>Annelida</taxon>
        <taxon>Polychaeta</taxon>
        <taxon>Sedentaria</taxon>
        <taxon>Canalipalpata</taxon>
        <taxon>Terebellida</taxon>
        <taxon>Terebelliformia</taxon>
        <taxon>Alvinellidae</taxon>
        <taxon>Paralvinella</taxon>
    </lineage>
</organism>
<feature type="compositionally biased region" description="Low complexity" evidence="7">
    <location>
        <begin position="413"/>
        <end position="424"/>
    </location>
</feature>